<keyword evidence="3" id="KW-0804">Transcription</keyword>
<dbReference type="EMBL" id="BAABZQ010000001">
    <property type="protein sequence ID" value="GAA6498592.1"/>
    <property type="molecule type" value="Genomic_DNA"/>
</dbReference>
<dbReference type="PANTHER" id="PTHR42756">
    <property type="entry name" value="TRANSCRIPTIONAL REGULATOR, MARR"/>
    <property type="match status" value="1"/>
</dbReference>
<dbReference type="Pfam" id="PF12802">
    <property type="entry name" value="MarR_2"/>
    <property type="match status" value="1"/>
</dbReference>
<evidence type="ECO:0000313" key="5">
    <source>
        <dbReference type="EMBL" id="GAA6498592.1"/>
    </source>
</evidence>
<dbReference type="InterPro" id="IPR036388">
    <property type="entry name" value="WH-like_DNA-bd_sf"/>
</dbReference>
<accession>A0ABQ0BQ89</accession>
<dbReference type="PRINTS" id="PR00598">
    <property type="entry name" value="HTHMARR"/>
</dbReference>
<dbReference type="SMART" id="SM00347">
    <property type="entry name" value="HTH_MARR"/>
    <property type="match status" value="1"/>
</dbReference>
<name>A0ABQ0BQ89_9FIRM</name>
<evidence type="ECO:0000256" key="1">
    <source>
        <dbReference type="ARBA" id="ARBA00023015"/>
    </source>
</evidence>
<dbReference type="PROSITE" id="PS50995">
    <property type="entry name" value="HTH_MARR_2"/>
    <property type="match status" value="1"/>
</dbReference>
<reference evidence="5 6" key="1">
    <citation type="submission" date="2024-04" db="EMBL/GenBank/DDBJ databases">
        <title>Defined microbial consortia suppress multidrug-resistant proinflammatory Enterobacteriaceae via ecological control.</title>
        <authorList>
            <person name="Furuichi M."/>
            <person name="Kawaguchi T."/>
            <person name="Pust M."/>
            <person name="Yasuma K."/>
            <person name="Plichta D."/>
            <person name="Hasegawa N."/>
            <person name="Ohya T."/>
            <person name="Bhattarai S."/>
            <person name="Sasajima S."/>
            <person name="Aoto Y."/>
            <person name="Tuganbaev T."/>
            <person name="Yaginuma M."/>
            <person name="Ueda M."/>
            <person name="Okahashi N."/>
            <person name="Amafuji K."/>
            <person name="Kiridooshi Y."/>
            <person name="Sugita K."/>
            <person name="Strazar M."/>
            <person name="Skelly A."/>
            <person name="Suda W."/>
            <person name="Hattori M."/>
            <person name="Nakamoto N."/>
            <person name="Caballero S."/>
            <person name="Norman J."/>
            <person name="Olle B."/>
            <person name="Tanoue T."/>
            <person name="Arita M."/>
            <person name="Bucci V."/>
            <person name="Atarashi K."/>
            <person name="Xavier R."/>
            <person name="Honda K."/>
        </authorList>
    </citation>
    <scope>NUCLEOTIDE SEQUENCE [LARGE SCALE GENOMIC DNA]</scope>
    <source>
        <strain evidence="6">k34-0107-D12</strain>
    </source>
</reference>
<organism evidence="5 6">
    <name type="scientific">Blautia parvula</name>
    <dbReference type="NCBI Taxonomy" id="2877527"/>
    <lineage>
        <taxon>Bacteria</taxon>
        <taxon>Bacillati</taxon>
        <taxon>Bacillota</taxon>
        <taxon>Clostridia</taxon>
        <taxon>Lachnospirales</taxon>
        <taxon>Lachnospiraceae</taxon>
        <taxon>Blautia</taxon>
    </lineage>
</organism>
<proteinExistence type="predicted"/>
<evidence type="ECO:0000259" key="4">
    <source>
        <dbReference type="PROSITE" id="PS50995"/>
    </source>
</evidence>
<dbReference type="SUPFAM" id="SSF46785">
    <property type="entry name" value="Winged helix' DNA-binding domain"/>
    <property type="match status" value="1"/>
</dbReference>
<gene>
    <name evidence="5" type="ORF">K340107D12_14080</name>
</gene>
<dbReference type="InterPro" id="IPR000835">
    <property type="entry name" value="HTH_MarR-typ"/>
</dbReference>
<evidence type="ECO:0000256" key="3">
    <source>
        <dbReference type="ARBA" id="ARBA00023163"/>
    </source>
</evidence>
<keyword evidence="2" id="KW-0238">DNA-binding</keyword>
<protein>
    <recommendedName>
        <fullName evidence="4">HTH marR-type domain-containing protein</fullName>
    </recommendedName>
</protein>
<sequence length="139" mass="16255">MWNYSNYIKKVVEKSYYEMTRKYKLTNNEIAVISYLCEHEKDTATDIVNALLFSKSHVSLSVDGLVKKGLIEKVQDDRDKKIFHLVLTEKAQPIVDELTLRKSDIEKVFFHNFSDKEKEQLQKSIEKVINNIKASTLLK</sequence>
<evidence type="ECO:0000313" key="6">
    <source>
        <dbReference type="Proteomes" id="UP001600941"/>
    </source>
</evidence>
<dbReference type="Gene3D" id="1.10.10.10">
    <property type="entry name" value="Winged helix-like DNA-binding domain superfamily/Winged helix DNA-binding domain"/>
    <property type="match status" value="1"/>
</dbReference>
<feature type="domain" description="HTH marR-type" evidence="4">
    <location>
        <begin position="1"/>
        <end position="130"/>
    </location>
</feature>
<evidence type="ECO:0000256" key="2">
    <source>
        <dbReference type="ARBA" id="ARBA00023125"/>
    </source>
</evidence>
<comment type="caution">
    <text evidence="5">The sequence shown here is derived from an EMBL/GenBank/DDBJ whole genome shotgun (WGS) entry which is preliminary data.</text>
</comment>
<dbReference type="Proteomes" id="UP001600941">
    <property type="component" value="Unassembled WGS sequence"/>
</dbReference>
<dbReference type="RefSeq" id="WP_390423038.1">
    <property type="nucleotide sequence ID" value="NZ_BAABZQ010000001.1"/>
</dbReference>
<keyword evidence="1" id="KW-0805">Transcription regulation</keyword>
<dbReference type="PANTHER" id="PTHR42756:SF1">
    <property type="entry name" value="TRANSCRIPTIONAL REPRESSOR OF EMRAB OPERON"/>
    <property type="match status" value="1"/>
</dbReference>
<dbReference type="InterPro" id="IPR036390">
    <property type="entry name" value="WH_DNA-bd_sf"/>
</dbReference>
<keyword evidence="6" id="KW-1185">Reference proteome</keyword>